<proteinExistence type="predicted"/>
<feature type="transmembrane region" description="Helical" evidence="1">
    <location>
        <begin position="12"/>
        <end position="37"/>
    </location>
</feature>
<evidence type="ECO:0000313" key="3">
    <source>
        <dbReference type="Proteomes" id="UP000076532"/>
    </source>
</evidence>
<dbReference type="OrthoDB" id="3257778at2759"/>
<keyword evidence="1" id="KW-0812">Transmembrane</keyword>
<dbReference type="AlphaFoldDB" id="A0A166E2W0"/>
<keyword evidence="1" id="KW-0472">Membrane</keyword>
<sequence>MSELKSISVSTPIAFAAIAIILGLSTSYVLYIIIAAVTDKIGRNAFLPIYPDDLPSAYGTRRKVFFIGRRRTPEERLAVNARCASFIFQRSIFRKHPFEPTGWAIFRGIIAVYCFIGLLGFAAYTGYSEEQTYGNGILETTIPSDFVRYNPSPFPFLSVAMSNSISQPIPSDLALSGYPNMVQNVTAPDSQFWTENFSVNETLSFPFIDNDFNVSWSGDVALDIWATSSNINGSIGSIPVSYSPGFPLVPFMAYDITLTIISYKMNHLSWLFFQPQVRSAVASGSNTTTASFSCSWQTQMQITHRDLISLSTPVMLALALSKIGGVYAFIDGVFALIFGRTMLAILFGSKAISPFGVLGMLTRKRFARSINAEYPHLQADIEHRGMAAYISEVAIDPGIITGLNSASSQVATSSQRSHPGDDAEGAGLITLRYMGPSEEKFE</sequence>
<reference evidence="2 3" key="1">
    <citation type="journal article" date="2016" name="Mol. Biol. Evol.">
        <title>Comparative Genomics of Early-Diverging Mushroom-Forming Fungi Provides Insights into the Origins of Lignocellulose Decay Capabilities.</title>
        <authorList>
            <person name="Nagy L.G."/>
            <person name="Riley R."/>
            <person name="Tritt A."/>
            <person name="Adam C."/>
            <person name="Daum C."/>
            <person name="Floudas D."/>
            <person name="Sun H."/>
            <person name="Yadav J.S."/>
            <person name="Pangilinan J."/>
            <person name="Larsson K.H."/>
            <person name="Matsuura K."/>
            <person name="Barry K."/>
            <person name="Labutti K."/>
            <person name="Kuo R."/>
            <person name="Ohm R.A."/>
            <person name="Bhattacharya S.S."/>
            <person name="Shirouzu T."/>
            <person name="Yoshinaga Y."/>
            <person name="Martin F.M."/>
            <person name="Grigoriev I.V."/>
            <person name="Hibbett D.S."/>
        </authorList>
    </citation>
    <scope>NUCLEOTIDE SEQUENCE [LARGE SCALE GENOMIC DNA]</scope>
    <source>
        <strain evidence="2 3">CBS 109695</strain>
    </source>
</reference>
<dbReference type="Proteomes" id="UP000076532">
    <property type="component" value="Unassembled WGS sequence"/>
</dbReference>
<feature type="transmembrane region" description="Helical" evidence="1">
    <location>
        <begin position="104"/>
        <end position="124"/>
    </location>
</feature>
<gene>
    <name evidence="2" type="ORF">FIBSPDRAFT_1048259</name>
</gene>
<feature type="transmembrane region" description="Helical" evidence="1">
    <location>
        <begin position="307"/>
        <end position="330"/>
    </location>
</feature>
<accession>A0A166E2W0</accession>
<protein>
    <submittedName>
        <fullName evidence="2">Uncharacterized protein</fullName>
    </submittedName>
</protein>
<keyword evidence="1" id="KW-1133">Transmembrane helix</keyword>
<organism evidence="2 3">
    <name type="scientific">Athelia psychrophila</name>
    <dbReference type="NCBI Taxonomy" id="1759441"/>
    <lineage>
        <taxon>Eukaryota</taxon>
        <taxon>Fungi</taxon>
        <taxon>Dikarya</taxon>
        <taxon>Basidiomycota</taxon>
        <taxon>Agaricomycotina</taxon>
        <taxon>Agaricomycetes</taxon>
        <taxon>Agaricomycetidae</taxon>
        <taxon>Atheliales</taxon>
        <taxon>Atheliaceae</taxon>
        <taxon>Athelia</taxon>
    </lineage>
</organism>
<evidence type="ECO:0000313" key="2">
    <source>
        <dbReference type="EMBL" id="KZP15335.1"/>
    </source>
</evidence>
<keyword evidence="3" id="KW-1185">Reference proteome</keyword>
<evidence type="ECO:0000256" key="1">
    <source>
        <dbReference type="SAM" id="Phobius"/>
    </source>
</evidence>
<feature type="transmembrane region" description="Helical" evidence="1">
    <location>
        <begin position="342"/>
        <end position="361"/>
    </location>
</feature>
<name>A0A166E2W0_9AGAM</name>
<dbReference type="EMBL" id="KV417606">
    <property type="protein sequence ID" value="KZP15335.1"/>
    <property type="molecule type" value="Genomic_DNA"/>
</dbReference>